<dbReference type="AlphaFoldDB" id="A0A8H7SK14"/>
<organism evidence="2 3">
    <name type="scientific">Thamnidium elegans</name>
    <dbReference type="NCBI Taxonomy" id="101142"/>
    <lineage>
        <taxon>Eukaryota</taxon>
        <taxon>Fungi</taxon>
        <taxon>Fungi incertae sedis</taxon>
        <taxon>Mucoromycota</taxon>
        <taxon>Mucoromycotina</taxon>
        <taxon>Mucoromycetes</taxon>
        <taxon>Mucorales</taxon>
        <taxon>Mucorineae</taxon>
        <taxon>Mucoraceae</taxon>
        <taxon>Thamnidium</taxon>
    </lineage>
</organism>
<proteinExistence type="predicted"/>
<evidence type="ECO:0000313" key="2">
    <source>
        <dbReference type="EMBL" id="KAG2231250.1"/>
    </source>
</evidence>
<evidence type="ECO:0000256" key="1">
    <source>
        <dbReference type="SAM" id="Phobius"/>
    </source>
</evidence>
<keyword evidence="1" id="KW-0812">Transmembrane</keyword>
<feature type="transmembrane region" description="Helical" evidence="1">
    <location>
        <begin position="164"/>
        <end position="183"/>
    </location>
</feature>
<comment type="caution">
    <text evidence="2">The sequence shown here is derived from an EMBL/GenBank/DDBJ whole genome shotgun (WGS) entry which is preliminary data.</text>
</comment>
<keyword evidence="3" id="KW-1185">Reference proteome</keyword>
<feature type="transmembrane region" description="Helical" evidence="1">
    <location>
        <begin position="99"/>
        <end position="119"/>
    </location>
</feature>
<keyword evidence="1" id="KW-1133">Transmembrane helix</keyword>
<keyword evidence="1" id="KW-0472">Membrane</keyword>
<gene>
    <name evidence="2" type="ORF">INT48_006825</name>
</gene>
<feature type="transmembrane region" description="Helical" evidence="1">
    <location>
        <begin position="21"/>
        <end position="38"/>
    </location>
</feature>
<reference evidence="2" key="1">
    <citation type="submission" date="2021-01" db="EMBL/GenBank/DDBJ databases">
        <title>Metabolic potential, ecology and presence of endohyphal bacteria is reflected in genomic diversity of Mucoromycotina.</title>
        <authorList>
            <person name="Muszewska A."/>
            <person name="Okrasinska A."/>
            <person name="Steczkiewicz K."/>
            <person name="Drgas O."/>
            <person name="Orlowska M."/>
            <person name="Perlinska-Lenart U."/>
            <person name="Aleksandrzak-Piekarczyk T."/>
            <person name="Szatraj K."/>
            <person name="Zielenkiewicz U."/>
            <person name="Pilsyk S."/>
            <person name="Malc E."/>
            <person name="Mieczkowski P."/>
            <person name="Kruszewska J.S."/>
            <person name="Biernat P."/>
            <person name="Pawlowska J."/>
        </authorList>
    </citation>
    <scope>NUCLEOTIDE SEQUENCE</scope>
    <source>
        <strain evidence="2">WA0000018081</strain>
    </source>
</reference>
<dbReference type="Proteomes" id="UP000613177">
    <property type="component" value="Unassembled WGS sequence"/>
</dbReference>
<name>A0A8H7SK14_9FUNG</name>
<protein>
    <submittedName>
        <fullName evidence="2">Uncharacterized protein</fullName>
    </submittedName>
</protein>
<feature type="transmembrane region" description="Helical" evidence="1">
    <location>
        <begin position="67"/>
        <end position="87"/>
    </location>
</feature>
<dbReference type="EMBL" id="JAEPRE010000159">
    <property type="protein sequence ID" value="KAG2231250.1"/>
    <property type="molecule type" value="Genomic_DNA"/>
</dbReference>
<sequence>MPLTNETGNAPPSWKNKILDLYLWCKIVSISLNMMYMIQTFEDTYDAGSNIISHQQTSEKYAVPLQYGFQILIGCLMLFCLIVDLVILTTSKLVVADWYWRPGVFFFTFTCGNEIIAVMELLFSNESFLQSCQQRLAGPQGSKILVMEICDIQNRLNHITTLFVLFRDLLICGTYVSISYFYILRLVQVLKRRTTSDTAMHVMANSYHYPITQ</sequence>
<accession>A0A8H7SK14</accession>
<evidence type="ECO:0000313" key="3">
    <source>
        <dbReference type="Proteomes" id="UP000613177"/>
    </source>
</evidence>